<evidence type="ECO:0000259" key="1">
    <source>
        <dbReference type="Pfam" id="PF00899"/>
    </source>
</evidence>
<dbReference type="GO" id="GO:0016779">
    <property type="term" value="F:nucleotidyltransferase activity"/>
    <property type="evidence" value="ECO:0007669"/>
    <property type="project" value="UniProtKB-KW"/>
</dbReference>
<keyword evidence="3" id="KW-0548">Nucleotidyltransferase</keyword>
<evidence type="ECO:0000313" key="4">
    <source>
        <dbReference type="Proteomes" id="UP001139534"/>
    </source>
</evidence>
<proteinExistence type="predicted"/>
<dbReference type="Pfam" id="PF14461">
    <property type="entry name" value="Prok-E2_B"/>
    <property type="match status" value="1"/>
</dbReference>
<dbReference type="AlphaFoldDB" id="A0A9X1Y2R4"/>
<dbReference type="Proteomes" id="UP001139534">
    <property type="component" value="Unassembled WGS sequence"/>
</dbReference>
<feature type="domain" description="Prokaryotic E2 family B" evidence="2">
    <location>
        <begin position="39"/>
        <end position="148"/>
    </location>
</feature>
<dbReference type="InterPro" id="IPR000594">
    <property type="entry name" value="ThiF_NAD_FAD-bd"/>
</dbReference>
<evidence type="ECO:0000313" key="3">
    <source>
        <dbReference type="EMBL" id="MCK8488258.1"/>
    </source>
</evidence>
<accession>A0A9X1Y2R4</accession>
<dbReference type="InterPro" id="IPR032701">
    <property type="entry name" value="Prok-E2_B_dom"/>
</dbReference>
<dbReference type="RefSeq" id="WP_248552337.1">
    <property type="nucleotide sequence ID" value="NZ_JALPRK010000012.1"/>
</dbReference>
<dbReference type="EMBL" id="JALPRK010000012">
    <property type="protein sequence ID" value="MCK8488258.1"/>
    <property type="molecule type" value="Genomic_DNA"/>
</dbReference>
<dbReference type="Gene3D" id="3.40.50.720">
    <property type="entry name" value="NAD(P)-binding Rossmann-like Domain"/>
    <property type="match status" value="1"/>
</dbReference>
<reference evidence="3" key="1">
    <citation type="submission" date="2022-04" db="EMBL/GenBank/DDBJ databases">
        <authorList>
            <person name="Seo M.-J."/>
        </authorList>
    </citation>
    <scope>NUCLEOTIDE SEQUENCE</scope>
    <source>
        <strain evidence="3">MBLB2552</strain>
    </source>
</reference>
<keyword evidence="4" id="KW-1185">Reference proteome</keyword>
<keyword evidence="3" id="KW-0808">Transferase</keyword>
<protein>
    <submittedName>
        <fullName evidence="3">ThiF family adenylyltransferase</fullName>
    </submittedName>
</protein>
<feature type="domain" description="THIF-type NAD/FAD binding fold" evidence="1">
    <location>
        <begin position="329"/>
        <end position="509"/>
    </location>
</feature>
<gene>
    <name evidence="3" type="ORF">M0651_13850</name>
</gene>
<dbReference type="SUPFAM" id="SSF69572">
    <property type="entry name" value="Activating enzymes of the ubiquitin-like proteins"/>
    <property type="match status" value="1"/>
</dbReference>
<comment type="caution">
    <text evidence="3">The sequence shown here is derived from an EMBL/GenBank/DDBJ whole genome shotgun (WGS) entry which is preliminary data.</text>
</comment>
<evidence type="ECO:0000259" key="2">
    <source>
        <dbReference type="Pfam" id="PF14461"/>
    </source>
</evidence>
<name>A0A9X1Y2R4_9BACL</name>
<dbReference type="GO" id="GO:0008641">
    <property type="term" value="F:ubiquitin-like modifier activating enzyme activity"/>
    <property type="evidence" value="ECO:0007669"/>
    <property type="project" value="InterPro"/>
</dbReference>
<organism evidence="3 4">
    <name type="scientific">Paenibacillus mellifer</name>
    <dbReference type="NCBI Taxonomy" id="2937794"/>
    <lineage>
        <taxon>Bacteria</taxon>
        <taxon>Bacillati</taxon>
        <taxon>Bacillota</taxon>
        <taxon>Bacilli</taxon>
        <taxon>Bacillales</taxon>
        <taxon>Paenibacillaceae</taxon>
        <taxon>Paenibacillus</taxon>
    </lineage>
</organism>
<sequence length="613" mass="70332">MRNTLEQDIDMLSETIQYIKEYGRELVEEITLIPEEHLESYRKVATAFRIQVEILEGPTTLVVGLPPDFPSQLPMFFDSNKQFGFAPHIEKDGFICFTRNENLVLDEEYPGAIVLDCLKKVIKVLEKNLSGDVKEEFLEEFEVYWGRSSAVTAHCIINEENDSVRELDFNWLSFEDNYYFFINEKSFDPTSYIQKLYNYELGKSDIRRRCLFVPLLTGTFFMPPKPGENWDYDTFYNNLFSNISKENKEALLRYLKRTPKSNSTMDFFVISMPIENKKRSLIGIVLSYPKGMVRNSKARVDLHPLIRKPNEIKLYHFDIERHNKNFLLTRTGGDTELSKKHAVVIGVGSVGSVVGMGLAKLGFGEITLIDKELLSIENVYRHELGVNNIYSDADKSKKYELSKVAALKDEIESKYPLTTVKPMFNDIRNVIEKGLIDWAQTDIVIICLGSPNIEMMINRVFHKIHNAPPVLYAWVEPLGIGGHVLVTLNHQKKGCYQCLFRRISEGEAIRNLSSFAAPYQSFSKTLNGCGSYFTPYSFLDSEQTAILVLRSVSNVFRAKIQGNEVFSWKGEADTFLDQGFKLSERYSMTDGELMERRSMFIDPKCPVCSAKES</sequence>
<dbReference type="InterPro" id="IPR035985">
    <property type="entry name" value="Ubiquitin-activating_enz"/>
</dbReference>
<dbReference type="Pfam" id="PF00899">
    <property type="entry name" value="ThiF"/>
    <property type="match status" value="1"/>
</dbReference>